<accession>A0A0D3HWI3</accession>
<comment type="catalytic activity">
    <reaction evidence="3">
        <text>an N-acyl-L-alpha-aminoacyl-tRNA + H2O = an N-acyl-L-amino acid + a tRNA + H(+)</text>
        <dbReference type="Rhea" id="RHEA:54448"/>
        <dbReference type="Rhea" id="RHEA-COMP:10123"/>
        <dbReference type="Rhea" id="RHEA-COMP:13883"/>
        <dbReference type="ChEBI" id="CHEBI:15377"/>
        <dbReference type="ChEBI" id="CHEBI:15378"/>
        <dbReference type="ChEBI" id="CHEBI:59874"/>
        <dbReference type="ChEBI" id="CHEBI:78442"/>
        <dbReference type="ChEBI" id="CHEBI:138191"/>
        <dbReference type="EC" id="3.1.1.29"/>
    </reaction>
</comment>
<dbReference type="eggNOG" id="KOG3282">
    <property type="taxonomic scope" value="Eukaryota"/>
</dbReference>
<protein>
    <recommendedName>
        <fullName evidence="1">peptidyl-tRNA hydrolase</fullName>
        <ecNumber evidence="1">3.1.1.29</ecNumber>
    </recommendedName>
</protein>
<dbReference type="InterPro" id="IPR023476">
    <property type="entry name" value="Pep_tRNA_hydro_II_dom_sf"/>
</dbReference>
<dbReference type="HOGENOM" id="CLU_1456558_0_0_1"/>
<dbReference type="PANTHER" id="PTHR12649:SF30">
    <property type="entry name" value="AMINOACYL-TRNA HYDROLASE"/>
    <property type="match status" value="1"/>
</dbReference>
<dbReference type="GO" id="GO:0004045">
    <property type="term" value="F:peptidyl-tRNA hydrolase activity"/>
    <property type="evidence" value="ECO:0007669"/>
    <property type="project" value="UniProtKB-EC"/>
</dbReference>
<sequence>MTIPRRIQEDDDENSGRSRAAKRAPARKRTGLRLLFWARNVVTKSDSAKDAERAKEQTAANPLEVENLAEIIEDFKMVLVVRNDLEMGKGKIAAQCRLFKLEWMTTVLQRCSLSQTPTILSYLSVTITSITARFININMNVGNARTTYIMKRRKYILCLAFHLLPPFHNVSHSSISHNHIDGNESK</sequence>
<organism evidence="5">
    <name type="scientific">Oryza barthii</name>
    <dbReference type="NCBI Taxonomy" id="65489"/>
    <lineage>
        <taxon>Eukaryota</taxon>
        <taxon>Viridiplantae</taxon>
        <taxon>Streptophyta</taxon>
        <taxon>Embryophyta</taxon>
        <taxon>Tracheophyta</taxon>
        <taxon>Spermatophyta</taxon>
        <taxon>Magnoliopsida</taxon>
        <taxon>Liliopsida</taxon>
        <taxon>Poales</taxon>
        <taxon>Poaceae</taxon>
        <taxon>BOP clade</taxon>
        <taxon>Oryzoideae</taxon>
        <taxon>Oryzeae</taxon>
        <taxon>Oryzinae</taxon>
        <taxon>Oryza</taxon>
    </lineage>
</organism>
<dbReference type="SUPFAM" id="SSF102462">
    <property type="entry name" value="Peptidyl-tRNA hydrolase II"/>
    <property type="match status" value="1"/>
</dbReference>
<dbReference type="InterPro" id="IPR002833">
    <property type="entry name" value="PTH2"/>
</dbReference>
<dbReference type="GO" id="GO:0005829">
    <property type="term" value="C:cytosol"/>
    <property type="evidence" value="ECO:0007669"/>
    <property type="project" value="TreeGrafter"/>
</dbReference>
<reference evidence="5" key="2">
    <citation type="submission" date="2015-03" db="UniProtKB">
        <authorList>
            <consortium name="EnsemblPlants"/>
        </authorList>
    </citation>
    <scope>IDENTIFICATION</scope>
</reference>
<dbReference type="EnsemblPlants" id="OBART12G18150.1">
    <property type="protein sequence ID" value="OBART12G18150.1"/>
    <property type="gene ID" value="OBART12G18150"/>
</dbReference>
<keyword evidence="2" id="KW-0378">Hydrolase</keyword>
<reference evidence="5" key="1">
    <citation type="journal article" date="2009" name="Rice">
        <title>De Novo Next Generation Sequencing of Plant Genomes.</title>
        <authorList>
            <person name="Rounsley S."/>
            <person name="Marri P.R."/>
            <person name="Yu Y."/>
            <person name="He R."/>
            <person name="Sisneros N."/>
            <person name="Goicoechea J.L."/>
            <person name="Lee S.J."/>
            <person name="Angelova A."/>
            <person name="Kudrna D."/>
            <person name="Luo M."/>
            <person name="Affourtit J."/>
            <person name="Desany B."/>
            <person name="Knight J."/>
            <person name="Niazi F."/>
            <person name="Egholm M."/>
            <person name="Wing R.A."/>
        </authorList>
    </citation>
    <scope>NUCLEOTIDE SEQUENCE [LARGE SCALE GENOMIC DNA]</scope>
    <source>
        <strain evidence="5">cv. IRGC 105608</strain>
    </source>
</reference>
<dbReference type="Gramene" id="OBART12G18150.1">
    <property type="protein sequence ID" value="OBART12G18150.1"/>
    <property type="gene ID" value="OBART12G18150"/>
</dbReference>
<feature type="region of interest" description="Disordered" evidence="4">
    <location>
        <begin position="1"/>
        <end position="27"/>
    </location>
</feature>
<dbReference type="PANTHER" id="PTHR12649">
    <property type="entry name" value="PEPTIDYL-TRNA HYDROLASE 2"/>
    <property type="match status" value="1"/>
</dbReference>
<evidence type="ECO:0000256" key="3">
    <source>
        <dbReference type="ARBA" id="ARBA00048707"/>
    </source>
</evidence>
<evidence type="ECO:0000256" key="2">
    <source>
        <dbReference type="ARBA" id="ARBA00022801"/>
    </source>
</evidence>
<name>A0A0D3HWI3_9ORYZ</name>
<dbReference type="Pfam" id="PF01981">
    <property type="entry name" value="PTH2"/>
    <property type="match status" value="1"/>
</dbReference>
<dbReference type="AlphaFoldDB" id="A0A0D3HWI3"/>
<evidence type="ECO:0000313" key="5">
    <source>
        <dbReference type="EnsemblPlants" id="OBART12G18150.1"/>
    </source>
</evidence>
<dbReference type="PaxDb" id="65489-OBART12G18150.1"/>
<evidence type="ECO:0000256" key="4">
    <source>
        <dbReference type="SAM" id="MobiDB-lite"/>
    </source>
</evidence>
<dbReference type="Proteomes" id="UP000026960">
    <property type="component" value="Chromosome 12"/>
</dbReference>
<evidence type="ECO:0000256" key="1">
    <source>
        <dbReference type="ARBA" id="ARBA00013260"/>
    </source>
</evidence>
<dbReference type="EC" id="3.1.1.29" evidence="1"/>
<dbReference type="STRING" id="65489.A0A0D3HWI3"/>
<evidence type="ECO:0000313" key="6">
    <source>
        <dbReference type="Proteomes" id="UP000026960"/>
    </source>
</evidence>
<keyword evidence="6" id="KW-1185">Reference proteome</keyword>
<dbReference type="Gene3D" id="3.40.1490.10">
    <property type="entry name" value="Bit1"/>
    <property type="match status" value="1"/>
</dbReference>
<dbReference type="GO" id="GO:0005739">
    <property type="term" value="C:mitochondrion"/>
    <property type="evidence" value="ECO:0007669"/>
    <property type="project" value="TreeGrafter"/>
</dbReference>
<proteinExistence type="predicted"/>